<name>A0AAW1IKU4_SAPOF</name>
<feature type="transmembrane region" description="Helical" evidence="3">
    <location>
        <begin position="6"/>
        <end position="23"/>
    </location>
</feature>
<evidence type="ECO:0008006" key="6">
    <source>
        <dbReference type="Google" id="ProtNLM"/>
    </source>
</evidence>
<dbReference type="AlphaFoldDB" id="A0AAW1IKU4"/>
<keyword evidence="3" id="KW-0812">Transmembrane</keyword>
<organism evidence="4 5">
    <name type="scientific">Saponaria officinalis</name>
    <name type="common">Common soapwort</name>
    <name type="synonym">Lychnis saponaria</name>
    <dbReference type="NCBI Taxonomy" id="3572"/>
    <lineage>
        <taxon>Eukaryota</taxon>
        <taxon>Viridiplantae</taxon>
        <taxon>Streptophyta</taxon>
        <taxon>Embryophyta</taxon>
        <taxon>Tracheophyta</taxon>
        <taxon>Spermatophyta</taxon>
        <taxon>Magnoliopsida</taxon>
        <taxon>eudicotyledons</taxon>
        <taxon>Gunneridae</taxon>
        <taxon>Pentapetalae</taxon>
        <taxon>Caryophyllales</taxon>
        <taxon>Caryophyllaceae</taxon>
        <taxon>Caryophylleae</taxon>
        <taxon>Saponaria</taxon>
    </lineage>
</organism>
<keyword evidence="5" id="KW-1185">Reference proteome</keyword>
<comment type="subcellular location">
    <subcellularLocation>
        <location evidence="1">Membrane</location>
    </subcellularLocation>
</comment>
<protein>
    <recommendedName>
        <fullName evidence="6">Late embryogenesis abundant protein LEA-2 subgroup domain-containing protein</fullName>
    </recommendedName>
</protein>
<keyword evidence="2 3" id="KW-0472">Membrane</keyword>
<evidence type="ECO:0000256" key="3">
    <source>
        <dbReference type="SAM" id="Phobius"/>
    </source>
</evidence>
<evidence type="ECO:0000313" key="4">
    <source>
        <dbReference type="EMBL" id="KAK9690060.1"/>
    </source>
</evidence>
<proteinExistence type="predicted"/>
<dbReference type="Proteomes" id="UP001443914">
    <property type="component" value="Unassembled WGS sequence"/>
</dbReference>
<comment type="caution">
    <text evidence="4">The sequence shown here is derived from an EMBL/GenBank/DDBJ whole genome shotgun (WGS) entry which is preliminary data.</text>
</comment>
<dbReference type="InterPro" id="IPR044839">
    <property type="entry name" value="NDR1-like"/>
</dbReference>
<keyword evidence="3" id="KW-1133">Transmembrane helix</keyword>
<evidence type="ECO:0000256" key="1">
    <source>
        <dbReference type="ARBA" id="ARBA00004370"/>
    </source>
</evidence>
<gene>
    <name evidence="4" type="ORF">RND81_09G101800</name>
</gene>
<dbReference type="GO" id="GO:0005886">
    <property type="term" value="C:plasma membrane"/>
    <property type="evidence" value="ECO:0007669"/>
    <property type="project" value="TreeGrafter"/>
</dbReference>
<accession>A0AAW1IKU4</accession>
<sequence length="187" mass="20984">MATLTIIFTIISFIPLILLYVRYPKDTTFTLEHASVHGFNLTSDGHLISFFDIVVKVNNPSHKIKLDYSAIRVSIFRDKQNLAEDYLGDFVQPKRNVTVLRAEPIALNVSKGPLFNLGLESSIGYIVFDVVITSFLNEWKLEVICEHVILNVTTSDYNLVGSSPSSSSSNNFKENFSSIDCGVRVYL</sequence>
<dbReference type="PANTHER" id="PTHR31234">
    <property type="entry name" value="LATE EMBRYOGENESIS ABUNDANT (LEA) HYDROXYPROLINE-RICH GLYCOPROTEIN FAMILY"/>
    <property type="match status" value="1"/>
</dbReference>
<evidence type="ECO:0000313" key="5">
    <source>
        <dbReference type="Proteomes" id="UP001443914"/>
    </source>
</evidence>
<dbReference type="EMBL" id="JBDFQZ010000009">
    <property type="protein sequence ID" value="KAK9690060.1"/>
    <property type="molecule type" value="Genomic_DNA"/>
</dbReference>
<dbReference type="GO" id="GO:0098542">
    <property type="term" value="P:defense response to other organism"/>
    <property type="evidence" value="ECO:0007669"/>
    <property type="project" value="InterPro"/>
</dbReference>
<reference evidence="4" key="1">
    <citation type="submission" date="2024-03" db="EMBL/GenBank/DDBJ databases">
        <title>WGS assembly of Saponaria officinalis var. Norfolk2.</title>
        <authorList>
            <person name="Jenkins J."/>
            <person name="Shu S."/>
            <person name="Grimwood J."/>
            <person name="Barry K."/>
            <person name="Goodstein D."/>
            <person name="Schmutz J."/>
            <person name="Leebens-Mack J."/>
            <person name="Osbourn A."/>
        </authorList>
    </citation>
    <scope>NUCLEOTIDE SEQUENCE [LARGE SCALE GENOMIC DNA]</scope>
    <source>
        <strain evidence="4">JIC</strain>
    </source>
</reference>
<dbReference type="PANTHER" id="PTHR31234:SF39">
    <property type="entry name" value="HARPIN-INDUCED PROTEIN 1 CONTAINING PROTEIN, EXPRESSED"/>
    <property type="match status" value="1"/>
</dbReference>
<evidence type="ECO:0000256" key="2">
    <source>
        <dbReference type="ARBA" id="ARBA00023136"/>
    </source>
</evidence>